<evidence type="ECO:0000313" key="7">
    <source>
        <dbReference type="Proteomes" id="UP000242715"/>
    </source>
</evidence>
<dbReference type="EMBL" id="DF973503">
    <property type="protein sequence ID" value="GAU32715.1"/>
    <property type="molecule type" value="Genomic_DNA"/>
</dbReference>
<evidence type="ECO:0000256" key="1">
    <source>
        <dbReference type="ARBA" id="ARBA00004141"/>
    </source>
</evidence>
<dbReference type="OrthoDB" id="430207at2759"/>
<protein>
    <recommendedName>
        <fullName evidence="8">Peroxisomal membrane protein</fullName>
    </recommendedName>
</protein>
<keyword evidence="4" id="KW-1133">Transmembrane helix</keyword>
<dbReference type="Proteomes" id="UP000242715">
    <property type="component" value="Unassembled WGS sequence"/>
</dbReference>
<dbReference type="PANTHER" id="PTHR11266:SF16">
    <property type="entry name" value="PROTEIN SYM1"/>
    <property type="match status" value="1"/>
</dbReference>
<keyword evidence="7" id="KW-1185">Reference proteome</keyword>
<dbReference type="GO" id="GO:0005737">
    <property type="term" value="C:cytoplasm"/>
    <property type="evidence" value="ECO:0007669"/>
    <property type="project" value="TreeGrafter"/>
</dbReference>
<dbReference type="Pfam" id="PF04117">
    <property type="entry name" value="Mpv17_PMP22"/>
    <property type="match status" value="1"/>
</dbReference>
<name>A0A2Z6N9T5_TRISU</name>
<evidence type="ECO:0000256" key="5">
    <source>
        <dbReference type="ARBA" id="ARBA00023136"/>
    </source>
</evidence>
<evidence type="ECO:0008006" key="8">
    <source>
        <dbReference type="Google" id="ProtNLM"/>
    </source>
</evidence>
<organism evidence="6 7">
    <name type="scientific">Trifolium subterraneum</name>
    <name type="common">Subterranean clover</name>
    <dbReference type="NCBI Taxonomy" id="3900"/>
    <lineage>
        <taxon>Eukaryota</taxon>
        <taxon>Viridiplantae</taxon>
        <taxon>Streptophyta</taxon>
        <taxon>Embryophyta</taxon>
        <taxon>Tracheophyta</taxon>
        <taxon>Spermatophyta</taxon>
        <taxon>Magnoliopsida</taxon>
        <taxon>eudicotyledons</taxon>
        <taxon>Gunneridae</taxon>
        <taxon>Pentapetalae</taxon>
        <taxon>rosids</taxon>
        <taxon>fabids</taxon>
        <taxon>Fabales</taxon>
        <taxon>Fabaceae</taxon>
        <taxon>Papilionoideae</taxon>
        <taxon>50 kb inversion clade</taxon>
        <taxon>NPAAA clade</taxon>
        <taxon>Hologalegina</taxon>
        <taxon>IRL clade</taxon>
        <taxon>Trifolieae</taxon>
        <taxon>Trifolium</taxon>
    </lineage>
</organism>
<evidence type="ECO:0000313" key="6">
    <source>
        <dbReference type="EMBL" id="GAU32715.1"/>
    </source>
</evidence>
<dbReference type="InterPro" id="IPR007248">
    <property type="entry name" value="Mpv17_PMP22"/>
</dbReference>
<dbReference type="PANTHER" id="PTHR11266">
    <property type="entry name" value="PEROXISOMAL MEMBRANE PROTEIN 2, PXMP2 MPV17"/>
    <property type="match status" value="1"/>
</dbReference>
<dbReference type="AlphaFoldDB" id="A0A2Z6N9T5"/>
<dbReference type="GO" id="GO:0016020">
    <property type="term" value="C:membrane"/>
    <property type="evidence" value="ECO:0007669"/>
    <property type="project" value="UniProtKB-SubCell"/>
</dbReference>
<comment type="similarity">
    <text evidence="2">Belongs to the peroxisomal membrane protein PXMP2/4 family.</text>
</comment>
<evidence type="ECO:0000256" key="4">
    <source>
        <dbReference type="ARBA" id="ARBA00022989"/>
    </source>
</evidence>
<evidence type="ECO:0000256" key="3">
    <source>
        <dbReference type="ARBA" id="ARBA00022692"/>
    </source>
</evidence>
<reference evidence="7" key="1">
    <citation type="journal article" date="2017" name="Front. Plant Sci.">
        <title>Climate Clever Clovers: New Paradigm to Reduce the Environmental Footprint of Ruminants by Breeding Low Methanogenic Forages Utilizing Haplotype Variation.</title>
        <authorList>
            <person name="Kaur P."/>
            <person name="Appels R."/>
            <person name="Bayer P.E."/>
            <person name="Keeble-Gagnere G."/>
            <person name="Wang J."/>
            <person name="Hirakawa H."/>
            <person name="Shirasawa K."/>
            <person name="Vercoe P."/>
            <person name="Stefanova K."/>
            <person name="Durmic Z."/>
            <person name="Nichols P."/>
            <person name="Revell C."/>
            <person name="Isobe S.N."/>
            <person name="Edwards D."/>
            <person name="Erskine W."/>
        </authorList>
    </citation>
    <scope>NUCLEOTIDE SEQUENCE [LARGE SCALE GENOMIC DNA]</scope>
    <source>
        <strain evidence="7">cv. Daliak</strain>
    </source>
</reference>
<gene>
    <name evidence="6" type="ORF">TSUD_101360</name>
</gene>
<keyword evidence="5" id="KW-0472">Membrane</keyword>
<keyword evidence="3" id="KW-0812">Transmembrane</keyword>
<comment type="subcellular location">
    <subcellularLocation>
        <location evidence="1">Membrane</location>
        <topology evidence="1">Multi-pass membrane protein</topology>
    </subcellularLocation>
</comment>
<accession>A0A2Z6N9T5</accession>
<proteinExistence type="inferred from homology"/>
<sequence>MASVHNTVPHHSFLSSISKAKSKPNSSISKVQIFPARFSVNPNFSRNKRTILATKLSTEEFDVIEVQSNDSTDQSEGLTVSRVEMDGGDGELATQVNGFAANEGLLSLEGFSSSSSSSTSGLVGNENEESVEKLLDRSINASIVLAAGTFALTKLLTIDSDYWHGWTIYEIVRYAPLHNWLAYEEALKTNPVFAKMVISGVVYSVGDWIAQCFEGKPLFEFDRARMFRSGLVGFALHGSLSHYYYQFCEELFPYKEWWVVPVKVAFDQTAWSAVWNSIYYTVVAILRLDSPINIFNELTATFFPMLTAGWKLWPFAHLITYGVIPVEQRLLWVDMIELIWVTILSTYSNEKSEARSSPVPIEVNSTTSEE</sequence>
<evidence type="ECO:0000256" key="2">
    <source>
        <dbReference type="ARBA" id="ARBA00006824"/>
    </source>
</evidence>